<feature type="active site" evidence="10 11">
    <location>
        <position position="120"/>
    </location>
</feature>
<feature type="binding site" evidence="10">
    <location>
        <position position="73"/>
    </location>
    <ligand>
        <name>Mn(2+)</name>
        <dbReference type="ChEBI" id="CHEBI:29035"/>
    </ligand>
</feature>
<protein>
    <recommendedName>
        <fullName evidence="3 10">Isopentenyl-diphosphate Delta-isomerase</fullName>
        <shortName evidence="10">IPP isomerase</shortName>
        <ecNumber evidence="3 10">5.3.3.2</ecNumber>
    </recommendedName>
    <alternativeName>
        <fullName evidence="10">IPP:DMAPP isomerase</fullName>
    </alternativeName>
    <alternativeName>
        <fullName evidence="10">Isopentenyl pyrophosphate isomerase</fullName>
    </alternativeName>
</protein>
<comment type="cofactor">
    <cofactor evidence="10">
        <name>Mg(2+)</name>
        <dbReference type="ChEBI" id="CHEBI:18420"/>
    </cofactor>
    <text evidence="10">Binds 1 Mg(2+) ion per subunit. The magnesium ion binds only when substrate is bound.</text>
</comment>
<dbReference type="EC" id="5.3.3.2" evidence="3 10"/>
<dbReference type="HAMAP" id="MF_00202">
    <property type="entry name" value="Idi"/>
    <property type="match status" value="1"/>
</dbReference>
<feature type="binding site" evidence="10">
    <location>
        <position position="29"/>
    </location>
    <ligand>
        <name>Mn(2+)</name>
        <dbReference type="ChEBI" id="CHEBI:29035"/>
    </ligand>
</feature>
<dbReference type="GO" id="GO:0004452">
    <property type="term" value="F:isopentenyl-diphosphate delta-isomerase activity"/>
    <property type="evidence" value="ECO:0007669"/>
    <property type="project" value="UniProtKB-UniRule"/>
</dbReference>
<feature type="binding site" evidence="10">
    <location>
        <position position="36"/>
    </location>
    <ligand>
        <name>Mn(2+)</name>
        <dbReference type="ChEBI" id="CHEBI:29035"/>
    </ligand>
</feature>
<keyword evidence="14" id="KW-1185">Reference proteome</keyword>
<name>A0A850Q188_9MYCO</name>
<feature type="active site" evidence="10 11">
    <location>
        <position position="71"/>
    </location>
</feature>
<keyword evidence="9 10" id="KW-0413">Isomerase</keyword>
<dbReference type="UniPathway" id="UPA00059">
    <property type="reaction ID" value="UER00104"/>
</dbReference>
<evidence type="ECO:0000256" key="1">
    <source>
        <dbReference type="ARBA" id="ARBA00004826"/>
    </source>
</evidence>
<evidence type="ECO:0000256" key="8">
    <source>
        <dbReference type="ARBA" id="ARBA00023229"/>
    </source>
</evidence>
<dbReference type="NCBIfam" id="TIGR02150">
    <property type="entry name" value="IPP_isom_1"/>
    <property type="match status" value="1"/>
</dbReference>
<dbReference type="Proteomes" id="UP000570517">
    <property type="component" value="Unassembled WGS sequence"/>
</dbReference>
<keyword evidence="8 10" id="KW-0414">Isoprene biosynthesis</keyword>
<dbReference type="RefSeq" id="WP_178362011.1">
    <property type="nucleotide sequence ID" value="NZ_JABFYL010000050.1"/>
</dbReference>
<feature type="domain" description="Nudix hydrolase" evidence="12">
    <location>
        <begin position="34"/>
        <end position="167"/>
    </location>
</feature>
<comment type="function">
    <text evidence="10">Catalyzes the 1,3-allylic rearrangement of the homoallylic substrate isopentenyl (IPP) to its highly electrophilic allylic isomer, dimethylallyl diphosphate (DMAPP).</text>
</comment>
<dbReference type="InterPro" id="IPR015797">
    <property type="entry name" value="NUDIX_hydrolase-like_dom_sf"/>
</dbReference>
<proteinExistence type="inferred from homology"/>
<evidence type="ECO:0000259" key="12">
    <source>
        <dbReference type="PROSITE" id="PS51462"/>
    </source>
</evidence>
<dbReference type="GO" id="GO:0050992">
    <property type="term" value="P:dimethylallyl diphosphate biosynthetic process"/>
    <property type="evidence" value="ECO:0007669"/>
    <property type="project" value="UniProtKB-UniRule"/>
</dbReference>
<gene>
    <name evidence="10" type="primary">idi</name>
    <name evidence="13" type="ORF">HLY00_2901</name>
</gene>
<evidence type="ECO:0000256" key="11">
    <source>
        <dbReference type="PIRSR" id="PIRSR018427-1"/>
    </source>
</evidence>
<dbReference type="PROSITE" id="PS51462">
    <property type="entry name" value="NUDIX"/>
    <property type="match status" value="1"/>
</dbReference>
<comment type="cofactor">
    <cofactor evidence="10">
        <name>Mn(2+)</name>
        <dbReference type="ChEBI" id="CHEBI:29035"/>
    </cofactor>
    <text evidence="10">Binds 1 Mn(2+) ion per subunit.</text>
</comment>
<dbReference type="CDD" id="cd02885">
    <property type="entry name" value="NUDIX_IPP_Isomerase"/>
    <property type="match status" value="1"/>
</dbReference>
<dbReference type="PANTHER" id="PTHR10885">
    <property type="entry name" value="ISOPENTENYL-DIPHOSPHATE DELTA-ISOMERASE"/>
    <property type="match status" value="1"/>
</dbReference>
<evidence type="ECO:0000256" key="5">
    <source>
        <dbReference type="ARBA" id="ARBA00022723"/>
    </source>
</evidence>
<organism evidence="13 14">
    <name type="scientific">Mycolicibacterium hippocampi</name>
    <dbReference type="NCBI Taxonomy" id="659824"/>
    <lineage>
        <taxon>Bacteria</taxon>
        <taxon>Bacillati</taxon>
        <taxon>Actinomycetota</taxon>
        <taxon>Actinomycetes</taxon>
        <taxon>Mycobacteriales</taxon>
        <taxon>Mycobacteriaceae</taxon>
        <taxon>Mycolicibacterium</taxon>
    </lineage>
</organism>
<dbReference type="GO" id="GO:0008299">
    <property type="term" value="P:isoprenoid biosynthetic process"/>
    <property type="evidence" value="ECO:0007669"/>
    <property type="project" value="UniProtKB-UniRule"/>
</dbReference>
<dbReference type="AlphaFoldDB" id="A0A850Q188"/>
<evidence type="ECO:0000313" key="14">
    <source>
        <dbReference type="Proteomes" id="UP000570517"/>
    </source>
</evidence>
<evidence type="ECO:0000256" key="10">
    <source>
        <dbReference type="HAMAP-Rule" id="MF_00202"/>
    </source>
</evidence>
<evidence type="ECO:0000313" key="13">
    <source>
        <dbReference type="EMBL" id="NVN53805.1"/>
    </source>
</evidence>
<accession>A0A850Q188</accession>
<feature type="binding site" evidence="10">
    <location>
        <position position="118"/>
    </location>
    <ligand>
        <name>Mn(2+)</name>
        <dbReference type="ChEBI" id="CHEBI:29035"/>
    </ligand>
</feature>
<evidence type="ECO:0000256" key="6">
    <source>
        <dbReference type="ARBA" id="ARBA00022842"/>
    </source>
</evidence>
<dbReference type="SUPFAM" id="SSF55811">
    <property type="entry name" value="Nudix"/>
    <property type="match status" value="1"/>
</dbReference>
<evidence type="ECO:0000256" key="7">
    <source>
        <dbReference type="ARBA" id="ARBA00023211"/>
    </source>
</evidence>
<dbReference type="NCBIfam" id="NF002995">
    <property type="entry name" value="PRK03759.1"/>
    <property type="match status" value="1"/>
</dbReference>
<comment type="similarity">
    <text evidence="2 10">Belongs to the IPP isomerase type 1 family.</text>
</comment>
<feature type="binding site" evidence="10">
    <location>
        <position position="91"/>
    </location>
    <ligand>
        <name>Mg(2+)</name>
        <dbReference type="ChEBI" id="CHEBI:18420"/>
    </ligand>
</feature>
<dbReference type="GO" id="GO:0005737">
    <property type="term" value="C:cytoplasm"/>
    <property type="evidence" value="ECO:0007669"/>
    <property type="project" value="UniProtKB-SubCell"/>
</dbReference>
<evidence type="ECO:0000256" key="3">
    <source>
        <dbReference type="ARBA" id="ARBA00012057"/>
    </source>
</evidence>
<keyword evidence="6 10" id="KW-0460">Magnesium</keyword>
<keyword evidence="4 10" id="KW-0963">Cytoplasm</keyword>
<dbReference type="EMBL" id="JABFYL010000050">
    <property type="protein sequence ID" value="NVN53805.1"/>
    <property type="molecule type" value="Genomic_DNA"/>
</dbReference>
<dbReference type="Pfam" id="PF00293">
    <property type="entry name" value="NUDIX"/>
    <property type="match status" value="1"/>
</dbReference>
<evidence type="ECO:0000256" key="4">
    <source>
        <dbReference type="ARBA" id="ARBA00022490"/>
    </source>
</evidence>
<evidence type="ECO:0000256" key="2">
    <source>
        <dbReference type="ARBA" id="ARBA00007579"/>
    </source>
</evidence>
<keyword evidence="7 10" id="KW-0464">Manganese</keyword>
<comment type="catalytic activity">
    <reaction evidence="10">
        <text>isopentenyl diphosphate = dimethylallyl diphosphate</text>
        <dbReference type="Rhea" id="RHEA:23284"/>
        <dbReference type="ChEBI" id="CHEBI:57623"/>
        <dbReference type="ChEBI" id="CHEBI:128769"/>
        <dbReference type="EC" id="5.3.3.2"/>
    </reaction>
</comment>
<sequence>MNSVQTQELVVLLDDAGRSIGAAPKSEVHHGATPLHLAFSCYLFDDTGRVLLTRRALAKRAFPGIWTNSFCGHPGPDESMPGAVTRRAHEELGVDVTELRCVLPDFRYRAVDAGGVVENEICPVFCARAVGPVAVDPDEIMDTAWVEWEQLCTAVQLPWAISPWAIAQVPLLDGAGIGRRNQDLSS</sequence>
<dbReference type="GO" id="GO:0046872">
    <property type="term" value="F:metal ion binding"/>
    <property type="evidence" value="ECO:0007669"/>
    <property type="project" value="UniProtKB-KW"/>
</dbReference>
<dbReference type="PANTHER" id="PTHR10885:SF0">
    <property type="entry name" value="ISOPENTENYL-DIPHOSPHATE DELTA-ISOMERASE"/>
    <property type="match status" value="1"/>
</dbReference>
<dbReference type="InterPro" id="IPR011876">
    <property type="entry name" value="IsopentenylPP_isomerase_typ1"/>
</dbReference>
<reference evidence="13 14" key="1">
    <citation type="submission" date="2020-05" db="EMBL/GenBank/DDBJ databases">
        <title>Draft genome sequence of Mycobacterium hippocampi DL, isolated from European seabass, Dicentrarchus labrax, reared in fish farms.</title>
        <authorList>
            <person name="Stathopoulou P."/>
            <person name="Asimakis E."/>
            <person name="Tzokas K."/>
            <person name="Batargias C."/>
            <person name="Tsiamis G."/>
        </authorList>
    </citation>
    <scope>NUCLEOTIDE SEQUENCE [LARGE SCALE GENOMIC DNA]</scope>
    <source>
        <strain evidence="13 14">DL</strain>
    </source>
</reference>
<keyword evidence="5 10" id="KW-0479">Metal-binding</keyword>
<feature type="binding site" evidence="10">
    <location>
        <position position="120"/>
    </location>
    <ligand>
        <name>Mn(2+)</name>
        <dbReference type="ChEBI" id="CHEBI:29035"/>
    </ligand>
</feature>
<dbReference type="PIRSF" id="PIRSF018427">
    <property type="entry name" value="Isopntndiph_ism"/>
    <property type="match status" value="1"/>
</dbReference>
<dbReference type="Gene3D" id="3.90.79.10">
    <property type="entry name" value="Nucleoside Triphosphate Pyrophosphohydrolase"/>
    <property type="match status" value="1"/>
</dbReference>
<dbReference type="InterPro" id="IPR000086">
    <property type="entry name" value="NUDIX_hydrolase_dom"/>
</dbReference>
<comment type="pathway">
    <text evidence="1 10">Isoprenoid biosynthesis; dimethylallyl diphosphate biosynthesis; dimethylallyl diphosphate from isopentenyl diphosphate: step 1/1.</text>
</comment>
<evidence type="ECO:0000256" key="9">
    <source>
        <dbReference type="ARBA" id="ARBA00023235"/>
    </source>
</evidence>
<comment type="caution">
    <text evidence="13">The sequence shown here is derived from an EMBL/GenBank/DDBJ whole genome shotgun (WGS) entry which is preliminary data.</text>
</comment>
<dbReference type="InterPro" id="IPR056375">
    <property type="entry name" value="Idi_bact"/>
</dbReference>
<comment type="subcellular location">
    <subcellularLocation>
        <location evidence="10">Cytoplasm</location>
    </subcellularLocation>
</comment>